<dbReference type="AlphaFoldDB" id="A0ABD5NEN9"/>
<dbReference type="EMBL" id="JBHRWN010000002">
    <property type="protein sequence ID" value="MFC3477657.1"/>
    <property type="molecule type" value="Genomic_DNA"/>
</dbReference>
<comment type="caution">
    <text evidence="1">The sequence shown here is derived from an EMBL/GenBank/DDBJ whole genome shotgun (WGS) entry which is preliminary data.</text>
</comment>
<reference evidence="1 2" key="1">
    <citation type="journal article" date="2019" name="Int. J. Syst. Evol. Microbiol.">
        <title>The Global Catalogue of Microorganisms (GCM) 10K type strain sequencing project: providing services to taxonomists for standard genome sequencing and annotation.</title>
        <authorList>
            <consortium name="The Broad Institute Genomics Platform"/>
            <consortium name="The Broad Institute Genome Sequencing Center for Infectious Disease"/>
            <person name="Wu L."/>
            <person name="Ma J."/>
        </authorList>
    </citation>
    <scope>NUCLEOTIDE SEQUENCE [LARGE SCALE GENOMIC DNA]</scope>
    <source>
        <strain evidence="1 2">CGMCC 1.12562</strain>
    </source>
</reference>
<dbReference type="GeneID" id="69116410"/>
<dbReference type="RefSeq" id="WP_232571218.1">
    <property type="nucleotide sequence ID" value="NZ_CP089466.1"/>
</dbReference>
<sequence>MKRSFWPAQKTHVTIPKEIEGVEIVARRWGEDGEPQEARIEVRGSRPTSAVVYEGEHAPEDAQKLLTDDERGVTYHVVWDGGN</sequence>
<keyword evidence="2" id="KW-1185">Reference proteome</keyword>
<gene>
    <name evidence="1" type="ORF">ACFOKC_07960</name>
</gene>
<protein>
    <recommendedName>
        <fullName evidence="3">DUF1918 domain-containing protein</fullName>
    </recommendedName>
</protein>
<organism evidence="1 2">
    <name type="scientific">Halobacterium litoreum</name>
    <dbReference type="NCBI Taxonomy" id="2039234"/>
    <lineage>
        <taxon>Archaea</taxon>
        <taxon>Methanobacteriati</taxon>
        <taxon>Methanobacteriota</taxon>
        <taxon>Stenosarchaea group</taxon>
        <taxon>Halobacteria</taxon>
        <taxon>Halobacteriales</taxon>
        <taxon>Halobacteriaceae</taxon>
        <taxon>Halobacterium</taxon>
    </lineage>
</organism>
<dbReference type="Proteomes" id="UP001595660">
    <property type="component" value="Unassembled WGS sequence"/>
</dbReference>
<evidence type="ECO:0000313" key="2">
    <source>
        <dbReference type="Proteomes" id="UP001595660"/>
    </source>
</evidence>
<name>A0ABD5NEN9_9EURY</name>
<accession>A0ABD5NEN9</accession>
<evidence type="ECO:0008006" key="3">
    <source>
        <dbReference type="Google" id="ProtNLM"/>
    </source>
</evidence>
<proteinExistence type="predicted"/>
<evidence type="ECO:0000313" key="1">
    <source>
        <dbReference type="EMBL" id="MFC3477657.1"/>
    </source>
</evidence>